<accession>A0ABX1S5B1</accession>
<dbReference type="InterPro" id="IPR024726">
    <property type="entry name" value="FhuF_C"/>
</dbReference>
<feature type="domain" description="Ferric siderophore reductase C-terminal" evidence="2">
    <location>
        <begin position="215"/>
        <end position="235"/>
    </location>
</feature>
<feature type="domain" description="Aerobactin siderophore biosynthesis IucA/IucC-like C-terminal" evidence="1">
    <location>
        <begin position="116"/>
        <end position="183"/>
    </location>
</feature>
<evidence type="ECO:0000259" key="1">
    <source>
        <dbReference type="Pfam" id="PF06276"/>
    </source>
</evidence>
<gene>
    <name evidence="3" type="ORF">HF526_05500</name>
</gene>
<evidence type="ECO:0000313" key="4">
    <source>
        <dbReference type="Proteomes" id="UP000820669"/>
    </source>
</evidence>
<dbReference type="Proteomes" id="UP000820669">
    <property type="component" value="Unassembled WGS sequence"/>
</dbReference>
<dbReference type="InterPro" id="IPR022770">
    <property type="entry name" value="IucA/IucC-like_C"/>
</dbReference>
<dbReference type="Pfam" id="PF11575">
    <property type="entry name" value="FhuF_C"/>
    <property type="match status" value="1"/>
</dbReference>
<organism evidence="3 4">
    <name type="scientific">Pseudonocardia acidicola</name>
    <dbReference type="NCBI Taxonomy" id="2724939"/>
    <lineage>
        <taxon>Bacteria</taxon>
        <taxon>Bacillati</taxon>
        <taxon>Actinomycetota</taxon>
        <taxon>Actinomycetes</taxon>
        <taxon>Pseudonocardiales</taxon>
        <taxon>Pseudonocardiaceae</taxon>
        <taxon>Pseudonocardia</taxon>
    </lineage>
</organism>
<keyword evidence="4" id="KW-1185">Reference proteome</keyword>
<name>A0ABX1S5B1_9PSEU</name>
<comment type="caution">
    <text evidence="3">The sequence shown here is derived from an EMBL/GenBank/DDBJ whole genome shotgun (WGS) entry which is preliminary data.</text>
</comment>
<protein>
    <recommendedName>
        <fullName evidence="5">FhuF-like iron-sulfur protein</fullName>
    </recommendedName>
</protein>
<evidence type="ECO:0000313" key="3">
    <source>
        <dbReference type="EMBL" id="NMH96773.1"/>
    </source>
</evidence>
<reference evidence="3 4" key="1">
    <citation type="submission" date="2020-04" db="EMBL/GenBank/DDBJ databases">
        <authorList>
            <person name="Klaysubun C."/>
            <person name="Duangmal K."/>
            <person name="Lipun K."/>
        </authorList>
    </citation>
    <scope>NUCLEOTIDE SEQUENCE [LARGE SCALE GENOMIC DNA]</scope>
    <source>
        <strain evidence="3 4">K10HN5</strain>
    </source>
</reference>
<evidence type="ECO:0000259" key="2">
    <source>
        <dbReference type="Pfam" id="PF11575"/>
    </source>
</evidence>
<dbReference type="RefSeq" id="WP_169380148.1">
    <property type="nucleotide sequence ID" value="NZ_JAAXLA010000006.1"/>
</dbReference>
<sequence length="244" mass="25659">MDVCAALADVGEFGPFFAIGTNPAEQVDPTWRPMTDLYTDPEPLRARIAHVRRVLDGDERVAASIAFQGMAARVLSAPLAVVVLHGMLPAVTAGALHWRVSVTGPWPLWLADPRGEVLPDDLGEAADRLTALLVTEHLGPLVAAVRAQVPISERLLWGNAASSVAAAKRLIGSSRPAAAERAAQVAAGVLARGPFAGAGERRPAVGADVGWTFQRRSCCLYYKVPGGGTCADCVLNLRAARSRG</sequence>
<dbReference type="Pfam" id="PF06276">
    <property type="entry name" value="FhuF"/>
    <property type="match status" value="1"/>
</dbReference>
<proteinExistence type="predicted"/>
<evidence type="ECO:0008006" key="5">
    <source>
        <dbReference type="Google" id="ProtNLM"/>
    </source>
</evidence>
<dbReference type="EMBL" id="JAAXLA010000006">
    <property type="protein sequence ID" value="NMH96773.1"/>
    <property type="molecule type" value="Genomic_DNA"/>
</dbReference>